<evidence type="ECO:0000313" key="3">
    <source>
        <dbReference type="EMBL" id="NJQ14425.1"/>
    </source>
</evidence>
<evidence type="ECO:0000256" key="1">
    <source>
        <dbReference type="ARBA" id="ARBA00005254"/>
    </source>
</evidence>
<protein>
    <recommendedName>
        <fullName evidence="5">Enoyl-CoA hydratase</fullName>
    </recommendedName>
</protein>
<organism evidence="3 4">
    <name type="scientific">Streptomyces bohaiensis</name>
    <dbReference type="NCBI Taxonomy" id="1431344"/>
    <lineage>
        <taxon>Bacteria</taxon>
        <taxon>Bacillati</taxon>
        <taxon>Actinomycetota</taxon>
        <taxon>Actinomycetes</taxon>
        <taxon>Kitasatosporales</taxon>
        <taxon>Streptomycetaceae</taxon>
        <taxon>Streptomyces</taxon>
    </lineage>
</organism>
<comment type="caution">
    <text evidence="3">The sequence shown here is derived from an EMBL/GenBank/DDBJ whole genome shotgun (WGS) entry which is preliminary data.</text>
</comment>
<dbReference type="Gene3D" id="3.90.226.10">
    <property type="entry name" value="2-enoyl-CoA Hydratase, Chain A, domain 1"/>
    <property type="match status" value="1"/>
</dbReference>
<dbReference type="Gene3D" id="6.20.390.20">
    <property type="match status" value="1"/>
</dbReference>
<dbReference type="NCBIfam" id="NF005496">
    <property type="entry name" value="PRK07110.1"/>
    <property type="match status" value="1"/>
</dbReference>
<keyword evidence="4" id="KW-1185">Reference proteome</keyword>
<accession>A0ABX1C9Y8</accession>
<dbReference type="EMBL" id="JAAVJC010000025">
    <property type="protein sequence ID" value="NJQ14425.1"/>
    <property type="molecule type" value="Genomic_DNA"/>
</dbReference>
<evidence type="ECO:0000313" key="4">
    <source>
        <dbReference type="Proteomes" id="UP000727056"/>
    </source>
</evidence>
<name>A0ABX1C9Y8_9ACTN</name>
<dbReference type="PANTHER" id="PTHR11941:SF133">
    <property type="entry name" value="1,2-EPOXYPHENYLACETYL-COA ISOMERASE"/>
    <property type="match status" value="1"/>
</dbReference>
<evidence type="ECO:0000256" key="2">
    <source>
        <dbReference type="RuleBase" id="RU003707"/>
    </source>
</evidence>
<gene>
    <name evidence="3" type="ORF">HCN52_05595</name>
</gene>
<proteinExistence type="inferred from homology"/>
<dbReference type="SUPFAM" id="SSF52096">
    <property type="entry name" value="ClpP/crotonase"/>
    <property type="match status" value="1"/>
</dbReference>
<dbReference type="PANTHER" id="PTHR11941">
    <property type="entry name" value="ENOYL-COA HYDRATASE-RELATED"/>
    <property type="match status" value="1"/>
</dbReference>
<reference evidence="3 4" key="1">
    <citation type="submission" date="2020-03" db="EMBL/GenBank/DDBJ databases">
        <title>Draft genome of Streptomyces sp. ventii, isolated from the Axial Seamount in the Pacific Ocean, and resequencing of the two type strains Streptomyces lonarensis strain NCL 716 and Streptomyces bohaiensis strain 11A07.</title>
        <authorList>
            <person name="Loughran R.M."/>
            <person name="Pfannmuller K.M."/>
            <person name="Wasson B.J."/>
            <person name="Deadmond M.C."/>
            <person name="Paddock B.E."/>
            <person name="Koyack M.J."/>
            <person name="Gallegos D.A."/>
            <person name="Mitchell E.A."/>
            <person name="Ushijima B."/>
            <person name="Saw J.H."/>
            <person name="Mcphail K.L."/>
            <person name="Videau P."/>
        </authorList>
    </citation>
    <scope>NUCLEOTIDE SEQUENCE [LARGE SCALE GENOMIC DNA]</scope>
    <source>
        <strain evidence="3 4">11A07</strain>
    </source>
</reference>
<comment type="similarity">
    <text evidence="1 2">Belongs to the enoyl-CoA hydratase/isomerase family.</text>
</comment>
<dbReference type="InterPro" id="IPR001753">
    <property type="entry name" value="Enoyl-CoA_hydra/iso"/>
</dbReference>
<evidence type="ECO:0008006" key="5">
    <source>
        <dbReference type="Google" id="ProtNLM"/>
    </source>
</evidence>
<dbReference type="CDD" id="cd06558">
    <property type="entry name" value="crotonase-like"/>
    <property type="match status" value="1"/>
</dbReference>
<dbReference type="RefSeq" id="WP_168087250.1">
    <property type="nucleotide sequence ID" value="NZ_BHZH01000016.1"/>
</dbReference>
<dbReference type="InterPro" id="IPR018376">
    <property type="entry name" value="Enoyl-CoA_hyd/isom_CS"/>
</dbReference>
<sequence length="245" mass="26452">MTWRAEGPVGVVTLDDPTDRNTFTPAFRTALVSAVTRACADPAVRVLLVRGRPELFCAGGRREDLERLSRGEADFDEDDFFQVFASCPLPVVAEVQGHAIGGGLAMTLHADLLVLSERSLYWANFMHYGFTPGMAATALVPACFGEHLGVEMLYTGRAYRGAELRDRGAPVRVLPHGEVPAAARATAEEMARAPRRSLELLKGRLGGPRLTASREAVAAEVAMHRACFGLAEVRERIGSRYGAGT</sequence>
<dbReference type="Proteomes" id="UP000727056">
    <property type="component" value="Unassembled WGS sequence"/>
</dbReference>
<dbReference type="Pfam" id="PF00378">
    <property type="entry name" value="ECH_1"/>
    <property type="match status" value="1"/>
</dbReference>
<dbReference type="PROSITE" id="PS00166">
    <property type="entry name" value="ENOYL_COA_HYDRATASE"/>
    <property type="match status" value="1"/>
</dbReference>
<dbReference type="InterPro" id="IPR029045">
    <property type="entry name" value="ClpP/crotonase-like_dom_sf"/>
</dbReference>